<dbReference type="InterPro" id="IPR033749">
    <property type="entry name" value="Polyprenyl_synt_CS"/>
</dbReference>
<dbReference type="SUPFAM" id="SSF48576">
    <property type="entry name" value="Terpenoid synthases"/>
    <property type="match status" value="1"/>
</dbReference>
<protein>
    <submittedName>
        <fullName evidence="7">Polyprenyl synthetase family protein</fullName>
    </submittedName>
</protein>
<dbReference type="InterPro" id="IPR008949">
    <property type="entry name" value="Isoprenoid_synthase_dom_sf"/>
</dbReference>
<evidence type="ECO:0000256" key="5">
    <source>
        <dbReference type="ARBA" id="ARBA00022842"/>
    </source>
</evidence>
<comment type="similarity">
    <text evidence="2 6">Belongs to the FPP/GGPP synthase family.</text>
</comment>
<dbReference type="CDD" id="cd00685">
    <property type="entry name" value="Trans_IPPS_HT"/>
    <property type="match status" value="1"/>
</dbReference>
<dbReference type="Gene3D" id="1.10.600.10">
    <property type="entry name" value="Farnesyl Diphosphate Synthase"/>
    <property type="match status" value="1"/>
</dbReference>
<organism evidence="7 8">
    <name type="scientific">Chitinophaga defluvii</name>
    <dbReference type="NCBI Taxonomy" id="3163343"/>
    <lineage>
        <taxon>Bacteria</taxon>
        <taxon>Pseudomonadati</taxon>
        <taxon>Bacteroidota</taxon>
        <taxon>Chitinophagia</taxon>
        <taxon>Chitinophagales</taxon>
        <taxon>Chitinophagaceae</taxon>
        <taxon>Chitinophaga</taxon>
    </lineage>
</organism>
<dbReference type="EMBL" id="JBEXAC010000001">
    <property type="protein sequence ID" value="MET6997438.1"/>
    <property type="molecule type" value="Genomic_DNA"/>
</dbReference>
<dbReference type="PANTHER" id="PTHR12001:SF85">
    <property type="entry name" value="SHORT CHAIN ISOPRENYL DIPHOSPHATE SYNTHASE"/>
    <property type="match status" value="1"/>
</dbReference>
<evidence type="ECO:0000256" key="1">
    <source>
        <dbReference type="ARBA" id="ARBA00001946"/>
    </source>
</evidence>
<dbReference type="PANTHER" id="PTHR12001">
    <property type="entry name" value="GERANYLGERANYL PYROPHOSPHATE SYNTHASE"/>
    <property type="match status" value="1"/>
</dbReference>
<keyword evidence="8" id="KW-1185">Reference proteome</keyword>
<dbReference type="PROSITE" id="PS00723">
    <property type="entry name" value="POLYPRENYL_SYNTHASE_1"/>
    <property type="match status" value="1"/>
</dbReference>
<dbReference type="SFLD" id="SFLDS00005">
    <property type="entry name" value="Isoprenoid_Synthase_Type_I"/>
    <property type="match status" value="1"/>
</dbReference>
<dbReference type="Pfam" id="PF00348">
    <property type="entry name" value="polyprenyl_synt"/>
    <property type="match status" value="1"/>
</dbReference>
<comment type="cofactor">
    <cofactor evidence="1">
        <name>Mg(2+)</name>
        <dbReference type="ChEBI" id="CHEBI:18420"/>
    </cofactor>
</comment>
<keyword evidence="5" id="KW-0460">Magnesium</keyword>
<evidence type="ECO:0000313" key="7">
    <source>
        <dbReference type="EMBL" id="MET6997438.1"/>
    </source>
</evidence>
<evidence type="ECO:0000256" key="6">
    <source>
        <dbReference type="RuleBase" id="RU004466"/>
    </source>
</evidence>
<dbReference type="Proteomes" id="UP001549749">
    <property type="component" value="Unassembled WGS sequence"/>
</dbReference>
<keyword evidence="3 6" id="KW-0808">Transferase</keyword>
<dbReference type="RefSeq" id="WP_354660075.1">
    <property type="nucleotide sequence ID" value="NZ_JBEXAC010000001.1"/>
</dbReference>
<dbReference type="PROSITE" id="PS00444">
    <property type="entry name" value="POLYPRENYL_SYNTHASE_2"/>
    <property type="match status" value="1"/>
</dbReference>
<accession>A0ABV2T324</accession>
<gene>
    <name evidence="7" type="ORF">ABR189_08665</name>
</gene>
<evidence type="ECO:0000313" key="8">
    <source>
        <dbReference type="Proteomes" id="UP001549749"/>
    </source>
</evidence>
<keyword evidence="4" id="KW-0479">Metal-binding</keyword>
<dbReference type="SFLD" id="SFLDG01017">
    <property type="entry name" value="Polyprenyl_Transferase_Like"/>
    <property type="match status" value="1"/>
</dbReference>
<name>A0ABV2T324_9BACT</name>
<sequence length="324" mass="36902">MMHSFTDLIEQFSQQFNHRHFPETPKRLYDAAEHILEIGGKRIRPILCLMGNELFDTIHPDAFEVGNAVELFHNFTLIHDDIMDKAPLRRGKPTVHMLYSEPAAILAGDVMLINVYEQLNKVQSRYKQKILSVFNKAAIEVCEGQQMDMDFESMEPEEVKYEDYVNMIALKTSVLLAASLQMGTIIGGGSEGNQDHVYAFGKNIGIAFQIQDDYLDAFGDPEKFGKQQGGDILVNKKTFLLLKALELCTSSQRAHLKQLMATSPDDKVAQVLQLFRDCRVDAWAEKEKERFQQIAFESLENIAVLSARKKPLMELANFLLNRQQ</sequence>
<reference evidence="7 8" key="1">
    <citation type="submission" date="2024-06" db="EMBL/GenBank/DDBJ databases">
        <title>Chitinophaga defluvii sp. nov., isolated from municipal sewage.</title>
        <authorList>
            <person name="Zhang L."/>
        </authorList>
    </citation>
    <scope>NUCLEOTIDE SEQUENCE [LARGE SCALE GENOMIC DNA]</scope>
    <source>
        <strain evidence="7 8">H8</strain>
    </source>
</reference>
<dbReference type="InterPro" id="IPR000092">
    <property type="entry name" value="Polyprenyl_synt"/>
</dbReference>
<evidence type="ECO:0000256" key="4">
    <source>
        <dbReference type="ARBA" id="ARBA00022723"/>
    </source>
</evidence>
<proteinExistence type="inferred from homology"/>
<evidence type="ECO:0000256" key="3">
    <source>
        <dbReference type="ARBA" id="ARBA00022679"/>
    </source>
</evidence>
<comment type="caution">
    <text evidence="7">The sequence shown here is derived from an EMBL/GenBank/DDBJ whole genome shotgun (WGS) entry which is preliminary data.</text>
</comment>
<evidence type="ECO:0000256" key="2">
    <source>
        <dbReference type="ARBA" id="ARBA00006706"/>
    </source>
</evidence>